<keyword evidence="2" id="KW-0732">Signal</keyword>
<keyword evidence="1" id="KW-1133">Transmembrane helix</keyword>
<evidence type="ECO:0000256" key="1">
    <source>
        <dbReference type="SAM" id="Phobius"/>
    </source>
</evidence>
<gene>
    <name evidence="3" type="ORF">NE237_010117</name>
</gene>
<dbReference type="AlphaFoldDB" id="A0A9Q0KZ22"/>
<evidence type="ECO:0000256" key="2">
    <source>
        <dbReference type="SAM" id="SignalP"/>
    </source>
</evidence>
<sequence length="117" mass="13500">MNHYVLFFASLLFPLEVVTLEVTSVLTLQSESLFQDSKRRTPVDLLSGPVVQAAGNVHKTSMLLQFALMMKIWMSLCFPGIFYIAAMLMVHYVTKENMDWLECGVSYFHAITQQWRF</sequence>
<dbReference type="OrthoDB" id="1893551at2759"/>
<reference evidence="3" key="1">
    <citation type="journal article" date="2023" name="Plant J.">
        <title>The genome of the king protea, Protea cynaroides.</title>
        <authorList>
            <person name="Chang J."/>
            <person name="Duong T.A."/>
            <person name="Schoeman C."/>
            <person name="Ma X."/>
            <person name="Roodt D."/>
            <person name="Barker N."/>
            <person name="Li Z."/>
            <person name="Van de Peer Y."/>
            <person name="Mizrachi E."/>
        </authorList>
    </citation>
    <scope>NUCLEOTIDE SEQUENCE</scope>
    <source>
        <tissue evidence="3">Young leaves</tissue>
    </source>
</reference>
<feature type="signal peptide" evidence="2">
    <location>
        <begin position="1"/>
        <end position="19"/>
    </location>
</feature>
<keyword evidence="4" id="KW-1185">Reference proteome</keyword>
<evidence type="ECO:0000313" key="3">
    <source>
        <dbReference type="EMBL" id="KAJ4979337.1"/>
    </source>
</evidence>
<proteinExistence type="predicted"/>
<name>A0A9Q0KZ22_9MAGN</name>
<protein>
    <submittedName>
        <fullName evidence="3">Uncharacterized protein</fullName>
    </submittedName>
</protein>
<evidence type="ECO:0000313" key="4">
    <source>
        <dbReference type="Proteomes" id="UP001141806"/>
    </source>
</evidence>
<feature type="chain" id="PRO_5040108347" evidence="2">
    <location>
        <begin position="20"/>
        <end position="117"/>
    </location>
</feature>
<organism evidence="3 4">
    <name type="scientific">Protea cynaroides</name>
    <dbReference type="NCBI Taxonomy" id="273540"/>
    <lineage>
        <taxon>Eukaryota</taxon>
        <taxon>Viridiplantae</taxon>
        <taxon>Streptophyta</taxon>
        <taxon>Embryophyta</taxon>
        <taxon>Tracheophyta</taxon>
        <taxon>Spermatophyta</taxon>
        <taxon>Magnoliopsida</taxon>
        <taxon>Proteales</taxon>
        <taxon>Proteaceae</taxon>
        <taxon>Protea</taxon>
    </lineage>
</organism>
<dbReference type="Proteomes" id="UP001141806">
    <property type="component" value="Unassembled WGS sequence"/>
</dbReference>
<accession>A0A9Q0KZ22</accession>
<feature type="transmembrane region" description="Helical" evidence="1">
    <location>
        <begin position="72"/>
        <end position="93"/>
    </location>
</feature>
<dbReference type="EMBL" id="JAMYWD010000002">
    <property type="protein sequence ID" value="KAJ4979337.1"/>
    <property type="molecule type" value="Genomic_DNA"/>
</dbReference>
<comment type="caution">
    <text evidence="3">The sequence shown here is derived from an EMBL/GenBank/DDBJ whole genome shotgun (WGS) entry which is preliminary data.</text>
</comment>
<keyword evidence="1" id="KW-0812">Transmembrane</keyword>
<keyword evidence="1" id="KW-0472">Membrane</keyword>